<sequence length="256" mass="27813">MRKIKLTIAIIFSLFILPVLLFGAWWTMKERPASWRAADWSASGLLTPAELADGPVIYVLAARTGGLKGALSVHTWIVLKDEGGAYERYDKVGWGSPIRRNAYPPDGRWYSNPPYVVKAISGDQAKRLIPLVREAIAAYPYAARGDYSIWPGPNSNSFVAHVLRSVPDLGVTMPSNAIGRDYQPGWAFFAYDRARGGIRFSLGGLAGFAASRWGVEVNLLGLVAGADFHDPALLLPGFGRVAFWPQPAVAATPDKG</sequence>
<dbReference type="Proteomes" id="UP001342418">
    <property type="component" value="Chromosome"/>
</dbReference>
<name>A0ABY5MQJ3_9HYPH</name>
<dbReference type="EMBL" id="CP030941">
    <property type="protein sequence ID" value="UUP18868.1"/>
    <property type="molecule type" value="Genomic_DNA"/>
</dbReference>
<dbReference type="InterPro" id="IPR022224">
    <property type="entry name" value="DUF3750"/>
</dbReference>
<evidence type="ECO:0008006" key="3">
    <source>
        <dbReference type="Google" id="ProtNLM"/>
    </source>
</evidence>
<gene>
    <name evidence="1" type="ORF">NTH_03354</name>
</gene>
<accession>A0ABY5MQJ3</accession>
<protein>
    <recommendedName>
        <fullName evidence="3">DUF3750 domain-containing protein</fullName>
    </recommendedName>
</protein>
<proteinExistence type="predicted"/>
<evidence type="ECO:0000313" key="1">
    <source>
        <dbReference type="EMBL" id="UUP18868.1"/>
    </source>
</evidence>
<evidence type="ECO:0000313" key="2">
    <source>
        <dbReference type="Proteomes" id="UP001342418"/>
    </source>
</evidence>
<keyword evidence="2" id="KW-1185">Reference proteome</keyword>
<reference evidence="1 2" key="1">
    <citation type="submission" date="2018-07" db="EMBL/GenBank/DDBJ databases">
        <title>Genome sequence of Nitratireductor thuwali#1536.</title>
        <authorList>
            <person name="Michoud G."/>
            <person name="Merlino G."/>
            <person name="Sefrji F.O."/>
            <person name="Daffonchio D."/>
        </authorList>
    </citation>
    <scope>NUCLEOTIDE SEQUENCE [LARGE SCALE GENOMIC DNA]</scope>
    <source>
        <strain evidence="2">Nit1536</strain>
    </source>
</reference>
<organism evidence="1 2">
    <name type="scientific">Nitratireductor thuwali</name>
    <dbReference type="NCBI Taxonomy" id="2267699"/>
    <lineage>
        <taxon>Bacteria</taxon>
        <taxon>Pseudomonadati</taxon>
        <taxon>Pseudomonadota</taxon>
        <taxon>Alphaproteobacteria</taxon>
        <taxon>Hyphomicrobiales</taxon>
        <taxon>Phyllobacteriaceae</taxon>
        <taxon>Nitratireductor</taxon>
    </lineage>
</organism>
<dbReference type="RefSeq" id="WP_338531062.1">
    <property type="nucleotide sequence ID" value="NZ_CP030941.1"/>
</dbReference>
<dbReference type="Pfam" id="PF12570">
    <property type="entry name" value="DUF3750"/>
    <property type="match status" value="1"/>
</dbReference>